<evidence type="ECO:0000313" key="1">
    <source>
        <dbReference type="EMBL" id="AKK02966.1"/>
    </source>
</evidence>
<dbReference type="EMBL" id="CP011541">
    <property type="protein sequence ID" value="AKK02966.1"/>
    <property type="molecule type" value="Genomic_DNA"/>
</dbReference>
<protein>
    <submittedName>
        <fullName evidence="1">Uncharacterized protein</fullName>
    </submittedName>
</protein>
<name>A0A0G3GP09_9CORY</name>
<sequence>MWKFRQALGLVQVDPLDTLIDLLEQMPAELQELPGNDPRVVAWLQDRALLEQPGIAPR</sequence>
<dbReference type="AlphaFoldDB" id="A0A0G3GP09"/>
<dbReference type="Proteomes" id="UP000035368">
    <property type="component" value="Chromosome"/>
</dbReference>
<keyword evidence="2" id="KW-1185">Reference proteome</keyword>
<dbReference type="PATRIC" id="fig|1050174.4.peg.1113"/>
<proteinExistence type="predicted"/>
<evidence type="ECO:0000313" key="2">
    <source>
        <dbReference type="Proteomes" id="UP000035368"/>
    </source>
</evidence>
<dbReference type="KEGG" id="cei:CEPID_05485"/>
<reference evidence="1 2" key="1">
    <citation type="submission" date="2015-05" db="EMBL/GenBank/DDBJ databases">
        <title>Complete genome sequence of Corynebacterium epidermidicanis DSM 45586, isolated from the skin of a dog suffering from pruritus.</title>
        <authorList>
            <person name="Ruckert C."/>
            <person name="Albersmeier A."/>
            <person name="Winkler A."/>
            <person name="Tauch A."/>
        </authorList>
    </citation>
    <scope>NUCLEOTIDE SEQUENCE [LARGE SCALE GENOMIC DNA]</scope>
    <source>
        <strain evidence="1 2">DSM 45586</strain>
    </source>
</reference>
<gene>
    <name evidence="1" type="ORF">CEPID_05485</name>
</gene>
<dbReference type="STRING" id="1050174.CEPID_05485"/>
<organism evidence="1 2">
    <name type="scientific">Corynebacterium epidermidicanis</name>
    <dbReference type="NCBI Taxonomy" id="1050174"/>
    <lineage>
        <taxon>Bacteria</taxon>
        <taxon>Bacillati</taxon>
        <taxon>Actinomycetota</taxon>
        <taxon>Actinomycetes</taxon>
        <taxon>Mycobacteriales</taxon>
        <taxon>Corynebacteriaceae</taxon>
        <taxon>Corynebacterium</taxon>
    </lineage>
</organism>
<dbReference type="RefSeq" id="WP_158408026.1">
    <property type="nucleotide sequence ID" value="NZ_CP011541.1"/>
</dbReference>
<accession>A0A0G3GP09</accession>